<accession>A0A1T5BHL4</accession>
<dbReference type="PANTHER" id="PTHR34094:SF1">
    <property type="entry name" value="PROTEIN FAM185A"/>
    <property type="match status" value="1"/>
</dbReference>
<dbReference type="OrthoDB" id="1523429at2"/>
<evidence type="ECO:0000313" key="2">
    <source>
        <dbReference type="EMBL" id="SKB46635.1"/>
    </source>
</evidence>
<keyword evidence="3" id="KW-1185">Reference proteome</keyword>
<dbReference type="AlphaFoldDB" id="A0A1T5BHL4"/>
<sequence>MNNLIKTFVLLFIVNHAIGQQMVKKETFDLNKIKELVVNTSGGQIKVDGTKTGSASVEVWVSRNGARLSSSDNLEALLREHFDVNIELQAGKLSASAKRKNGQRGNNPLSVAFHVVVPQNINTNLQTAGGSINLNALNGVQNFQTSGGSLNLKTISGQINGQTAGGSINATDCDGTIQLTTSGGSINLDQVTGKIAISTSGGSINGKKLSGSIQGQTSGGSITMDMQNVSDNIALSTAGGSVRINVPQGSYNVDLNGSRVTLPSSANFSGTSKKTFAKGTINGGGKKISGSTSGGSVSLDFK</sequence>
<protein>
    <recommendedName>
        <fullName evidence="4">Adhesin</fullName>
    </recommendedName>
</protein>
<gene>
    <name evidence="2" type="ORF">SAMN05660841_00680</name>
</gene>
<organism evidence="2 3">
    <name type="scientific">Sphingobacterium nematocida</name>
    <dbReference type="NCBI Taxonomy" id="1513896"/>
    <lineage>
        <taxon>Bacteria</taxon>
        <taxon>Pseudomonadati</taxon>
        <taxon>Bacteroidota</taxon>
        <taxon>Sphingobacteriia</taxon>
        <taxon>Sphingobacteriales</taxon>
        <taxon>Sphingobacteriaceae</taxon>
        <taxon>Sphingobacterium</taxon>
    </lineage>
</organism>
<evidence type="ECO:0000313" key="3">
    <source>
        <dbReference type="Proteomes" id="UP000190150"/>
    </source>
</evidence>
<reference evidence="3" key="1">
    <citation type="submission" date="2017-02" db="EMBL/GenBank/DDBJ databases">
        <authorList>
            <person name="Varghese N."/>
            <person name="Submissions S."/>
        </authorList>
    </citation>
    <scope>NUCLEOTIDE SEQUENCE [LARGE SCALE GENOMIC DNA]</scope>
    <source>
        <strain evidence="3">DSM 24091</strain>
    </source>
</reference>
<evidence type="ECO:0008006" key="4">
    <source>
        <dbReference type="Google" id="ProtNLM"/>
    </source>
</evidence>
<dbReference type="RefSeq" id="WP_079641219.1">
    <property type="nucleotide sequence ID" value="NZ_FUZF01000002.1"/>
</dbReference>
<evidence type="ECO:0000256" key="1">
    <source>
        <dbReference type="SAM" id="MobiDB-lite"/>
    </source>
</evidence>
<dbReference type="Proteomes" id="UP000190150">
    <property type="component" value="Unassembled WGS sequence"/>
</dbReference>
<dbReference type="PANTHER" id="PTHR34094">
    <property type="match status" value="1"/>
</dbReference>
<name>A0A1T5BHL4_9SPHI</name>
<dbReference type="STRING" id="1513896.SAMN05660841_00680"/>
<dbReference type="EMBL" id="FUZF01000002">
    <property type="protein sequence ID" value="SKB46635.1"/>
    <property type="molecule type" value="Genomic_DNA"/>
</dbReference>
<proteinExistence type="predicted"/>
<feature type="region of interest" description="Disordered" evidence="1">
    <location>
        <begin position="280"/>
        <end position="302"/>
    </location>
</feature>